<dbReference type="Pfam" id="PF00194">
    <property type="entry name" value="Carb_anhydrase"/>
    <property type="match status" value="1"/>
</dbReference>
<dbReference type="GO" id="GO:0008270">
    <property type="term" value="F:zinc ion binding"/>
    <property type="evidence" value="ECO:0007669"/>
    <property type="project" value="UniProtKB-UniRule"/>
</dbReference>
<keyword evidence="6" id="KW-0732">Signal</keyword>
<dbReference type="InterPro" id="IPR001148">
    <property type="entry name" value="CA_dom"/>
</dbReference>
<sequence>MCLMTRHHLLLLATALLFLVAPAAGALGETKKNEEFSYDHGAENGPEHWGAINPNWTKCGTGKMQSPIDLPHERVKVIGSLSYLNYSYRAAEASIVNRGHDVMLKFEGAAGSVVIDGTAYYLSQLHWHWPSEHTVDGRRYDLELHMVHESADKKAAVVGVLYKVGRSDGFLGKMEPYLRMIADKKDREEKVGVIDPRGARGRDSVYYRYMGSLTTPPCTEGVIWTIAKRVHTVAKYQLDLLMEIVPNVNENARPLQKLNDRNIGIFIPRPLNHG</sequence>
<dbReference type="InterPro" id="IPR041891">
    <property type="entry name" value="Alpha_CA_prokaryot-like"/>
</dbReference>
<dbReference type="PROSITE" id="PS00162">
    <property type="entry name" value="ALPHA_CA_1"/>
    <property type="match status" value="1"/>
</dbReference>
<dbReference type="EMBL" id="JAAALK010000290">
    <property type="protein sequence ID" value="KAG8047512.1"/>
    <property type="molecule type" value="Genomic_DNA"/>
</dbReference>
<feature type="signal peptide" evidence="6">
    <location>
        <begin position="1"/>
        <end position="25"/>
    </location>
</feature>
<feature type="chain" id="PRO_5035489038" description="Carbonic anhydrase" evidence="6">
    <location>
        <begin position="26"/>
        <end position="274"/>
    </location>
</feature>
<keyword evidence="4 6" id="KW-0862">Zinc</keyword>
<reference evidence="8" key="2">
    <citation type="submission" date="2021-02" db="EMBL/GenBank/DDBJ databases">
        <authorList>
            <person name="Kimball J.A."/>
            <person name="Haas M.W."/>
            <person name="Macchietto M."/>
            <person name="Kono T."/>
            <person name="Duquette J."/>
            <person name="Shao M."/>
        </authorList>
    </citation>
    <scope>NUCLEOTIDE SEQUENCE</scope>
    <source>
        <tissue evidence="8">Fresh leaf tissue</tissue>
    </source>
</reference>
<comment type="cofactor">
    <cofactor evidence="1 6">
        <name>Zn(2+)</name>
        <dbReference type="ChEBI" id="CHEBI:29105"/>
    </cofactor>
</comment>
<comment type="similarity">
    <text evidence="6">Belongs to the alpha-carbonic anhydrase family.</text>
</comment>
<evidence type="ECO:0000259" key="7">
    <source>
        <dbReference type="PROSITE" id="PS51144"/>
    </source>
</evidence>
<gene>
    <name evidence="8" type="ORF">GUJ93_ZPchr0008g13281</name>
</gene>
<evidence type="ECO:0000313" key="8">
    <source>
        <dbReference type="EMBL" id="KAG8047512.1"/>
    </source>
</evidence>
<name>A0A8J5RIP4_ZIZPA</name>
<dbReference type="InterPro" id="IPR023561">
    <property type="entry name" value="Carbonic_anhydrase_a-class"/>
</dbReference>
<accession>A0A8J5RIP4</accession>
<comment type="catalytic activity">
    <reaction evidence="6">
        <text>hydrogencarbonate + H(+) = CO2 + H2O</text>
        <dbReference type="Rhea" id="RHEA:10748"/>
        <dbReference type="ChEBI" id="CHEBI:15377"/>
        <dbReference type="ChEBI" id="CHEBI:15378"/>
        <dbReference type="ChEBI" id="CHEBI:16526"/>
        <dbReference type="ChEBI" id="CHEBI:17544"/>
        <dbReference type="EC" id="4.2.1.1"/>
    </reaction>
</comment>
<evidence type="ECO:0000313" key="9">
    <source>
        <dbReference type="Proteomes" id="UP000729402"/>
    </source>
</evidence>
<dbReference type="GO" id="GO:0004089">
    <property type="term" value="F:carbonate dehydratase activity"/>
    <property type="evidence" value="ECO:0007669"/>
    <property type="project" value="UniProtKB-UniRule"/>
</dbReference>
<dbReference type="SMART" id="SM01057">
    <property type="entry name" value="Carb_anhydrase"/>
    <property type="match status" value="1"/>
</dbReference>
<dbReference type="InterPro" id="IPR018338">
    <property type="entry name" value="Carbonic_anhydrase_a-class_CS"/>
</dbReference>
<dbReference type="PANTHER" id="PTHR18952:SF253">
    <property type="entry name" value="OS08G0470200 PROTEIN"/>
    <property type="match status" value="1"/>
</dbReference>
<keyword evidence="3 6" id="KW-0479">Metal-binding</keyword>
<evidence type="ECO:0000256" key="1">
    <source>
        <dbReference type="ARBA" id="ARBA00001947"/>
    </source>
</evidence>
<dbReference type="PANTHER" id="PTHR18952">
    <property type="entry name" value="CARBONIC ANHYDRASE"/>
    <property type="match status" value="1"/>
</dbReference>
<evidence type="ECO:0000256" key="2">
    <source>
        <dbReference type="ARBA" id="ARBA00012925"/>
    </source>
</evidence>
<evidence type="ECO:0000256" key="4">
    <source>
        <dbReference type="ARBA" id="ARBA00022833"/>
    </source>
</evidence>
<dbReference type="PROSITE" id="PS51144">
    <property type="entry name" value="ALPHA_CA_2"/>
    <property type="match status" value="1"/>
</dbReference>
<dbReference type="AlphaFoldDB" id="A0A8J5RIP4"/>
<reference evidence="8" key="1">
    <citation type="journal article" date="2021" name="bioRxiv">
        <title>Whole Genome Assembly and Annotation of Northern Wild Rice, Zizania palustris L., Supports a Whole Genome Duplication in the Zizania Genus.</title>
        <authorList>
            <person name="Haas M."/>
            <person name="Kono T."/>
            <person name="Macchietto M."/>
            <person name="Millas R."/>
            <person name="McGilp L."/>
            <person name="Shao M."/>
            <person name="Duquette J."/>
            <person name="Hirsch C.N."/>
            <person name="Kimball J."/>
        </authorList>
    </citation>
    <scope>NUCLEOTIDE SEQUENCE</scope>
    <source>
        <tissue evidence="8">Fresh leaf tissue</tissue>
    </source>
</reference>
<evidence type="ECO:0000256" key="5">
    <source>
        <dbReference type="ARBA" id="ARBA00023239"/>
    </source>
</evidence>
<dbReference type="EC" id="4.2.1.1" evidence="2 6"/>
<evidence type="ECO:0000256" key="6">
    <source>
        <dbReference type="RuleBase" id="RU367011"/>
    </source>
</evidence>
<feature type="domain" description="Alpha-carbonic anhydrase" evidence="7">
    <location>
        <begin position="34"/>
        <end position="267"/>
    </location>
</feature>
<organism evidence="8 9">
    <name type="scientific">Zizania palustris</name>
    <name type="common">Northern wild rice</name>
    <dbReference type="NCBI Taxonomy" id="103762"/>
    <lineage>
        <taxon>Eukaryota</taxon>
        <taxon>Viridiplantae</taxon>
        <taxon>Streptophyta</taxon>
        <taxon>Embryophyta</taxon>
        <taxon>Tracheophyta</taxon>
        <taxon>Spermatophyta</taxon>
        <taxon>Magnoliopsida</taxon>
        <taxon>Liliopsida</taxon>
        <taxon>Poales</taxon>
        <taxon>Poaceae</taxon>
        <taxon>BOP clade</taxon>
        <taxon>Oryzoideae</taxon>
        <taxon>Oryzeae</taxon>
        <taxon>Zizaniinae</taxon>
        <taxon>Zizania</taxon>
    </lineage>
</organism>
<keyword evidence="9" id="KW-1185">Reference proteome</keyword>
<comment type="caution">
    <text evidence="8">The sequence shown here is derived from an EMBL/GenBank/DDBJ whole genome shotgun (WGS) entry which is preliminary data.</text>
</comment>
<keyword evidence="5 6" id="KW-0456">Lyase</keyword>
<protein>
    <recommendedName>
        <fullName evidence="2 6">Carbonic anhydrase</fullName>
        <ecNumber evidence="2 6">4.2.1.1</ecNumber>
    </recommendedName>
</protein>
<evidence type="ECO:0000256" key="3">
    <source>
        <dbReference type="ARBA" id="ARBA00022723"/>
    </source>
</evidence>
<comment type="function">
    <text evidence="6">Reversible hydration of carbon dioxide.</text>
</comment>
<dbReference type="Proteomes" id="UP000729402">
    <property type="component" value="Unassembled WGS sequence"/>
</dbReference>
<proteinExistence type="inferred from homology"/>
<dbReference type="OrthoDB" id="429145at2759"/>
<dbReference type="CDD" id="cd03124">
    <property type="entry name" value="alpha_CA_prokaryotic_like"/>
    <property type="match status" value="1"/>
</dbReference>
<dbReference type="GO" id="GO:0006730">
    <property type="term" value="P:one-carbon metabolic process"/>
    <property type="evidence" value="ECO:0007669"/>
    <property type="project" value="TreeGrafter"/>
</dbReference>